<name>A0A5Q0CDG5_9HYPH</name>
<dbReference type="OrthoDB" id="272864at2"/>
<evidence type="ECO:0000256" key="1">
    <source>
        <dbReference type="SAM" id="Phobius"/>
    </source>
</evidence>
<evidence type="ECO:0008006" key="4">
    <source>
        <dbReference type="Google" id="ProtNLM"/>
    </source>
</evidence>
<feature type="transmembrane region" description="Helical" evidence="1">
    <location>
        <begin position="215"/>
        <end position="237"/>
    </location>
</feature>
<dbReference type="AlphaFoldDB" id="A0A5Q0CDG5"/>
<feature type="transmembrane region" description="Helical" evidence="1">
    <location>
        <begin position="189"/>
        <end position="209"/>
    </location>
</feature>
<sequence>MSVFIAIAKVSVIAAGLLLLVIQLAAYEIGYSVGRQARIRSKAQPENVGVVVGGMLGLLAFVLALTLSYSSTRFNERRQDTLVEANAIGTAWLRAQAVGSREASEVADLLERYLEAREGFVRAERDDEAIERTNQETSRLQREIWNRVTAIVRERPDPIAAALMSAVNETFDASTSERFAMETRLPSQIFWLLLGVIVLAMASLGYQFGLKGPPVRFLVLLLTLIWTAIVIDILDLATARLGAFRTDVRVYDWTRQGFSGSAQPAAGHR</sequence>
<gene>
    <name evidence="2" type="ORF">FZ934_24425</name>
</gene>
<geneLocation type="plasmid" evidence="2 3">
    <name>unnamed</name>
</geneLocation>
<proteinExistence type="predicted"/>
<accession>A0A5Q0CDG5</accession>
<evidence type="ECO:0000313" key="2">
    <source>
        <dbReference type="EMBL" id="QFY63413.1"/>
    </source>
</evidence>
<evidence type="ECO:0000313" key="3">
    <source>
        <dbReference type="Proteomes" id="UP000326881"/>
    </source>
</evidence>
<dbReference type="InterPro" id="IPR025333">
    <property type="entry name" value="DUF4239"/>
</dbReference>
<dbReference type="KEGG" id="rgr:FZ934_24425"/>
<dbReference type="Proteomes" id="UP000326881">
    <property type="component" value="Plasmid unnamed"/>
</dbReference>
<dbReference type="EMBL" id="CP043499">
    <property type="protein sequence ID" value="QFY63413.1"/>
    <property type="molecule type" value="Genomic_DNA"/>
</dbReference>
<keyword evidence="3" id="KW-1185">Reference proteome</keyword>
<feature type="transmembrane region" description="Helical" evidence="1">
    <location>
        <begin position="50"/>
        <end position="69"/>
    </location>
</feature>
<dbReference type="Pfam" id="PF14023">
    <property type="entry name" value="Bestrophin-like"/>
    <property type="match status" value="1"/>
</dbReference>
<dbReference type="RefSeq" id="WP_153273377.1">
    <property type="nucleotide sequence ID" value="NZ_CP043499.1"/>
</dbReference>
<protein>
    <recommendedName>
        <fullName evidence="4">DUF4239 domain-containing protein</fullName>
    </recommendedName>
</protein>
<keyword evidence="1" id="KW-1133">Transmembrane helix</keyword>
<keyword evidence="1" id="KW-0812">Transmembrane</keyword>
<organism evidence="2 3">
    <name type="scientific">Rhizobium grahamii</name>
    <dbReference type="NCBI Taxonomy" id="1120045"/>
    <lineage>
        <taxon>Bacteria</taxon>
        <taxon>Pseudomonadati</taxon>
        <taxon>Pseudomonadota</taxon>
        <taxon>Alphaproteobacteria</taxon>
        <taxon>Hyphomicrobiales</taxon>
        <taxon>Rhizobiaceae</taxon>
        <taxon>Rhizobium/Agrobacterium group</taxon>
        <taxon>Rhizobium</taxon>
    </lineage>
</organism>
<reference evidence="2 3" key="1">
    <citation type="submission" date="2019-08" db="EMBL/GenBank/DDBJ databases">
        <title>Prosopis cineraria nodule microbiome.</title>
        <authorList>
            <person name="Ali R."/>
            <person name="Chaluvadi S.R."/>
            <person name="Wang X."/>
        </authorList>
    </citation>
    <scope>NUCLEOTIDE SEQUENCE [LARGE SCALE GENOMIC DNA]</scope>
    <source>
        <strain evidence="2 3">BG7</strain>
        <plasmid evidence="2 3">unnamed</plasmid>
    </source>
</reference>
<keyword evidence="2" id="KW-0614">Plasmid</keyword>
<keyword evidence="1" id="KW-0472">Membrane</keyword>